<evidence type="ECO:0000313" key="1">
    <source>
        <dbReference type="EMBL" id="GIE02787.1"/>
    </source>
</evidence>
<dbReference type="Proteomes" id="UP000637628">
    <property type="component" value="Unassembled WGS sequence"/>
</dbReference>
<evidence type="ECO:0000313" key="2">
    <source>
        <dbReference type="Proteomes" id="UP000637628"/>
    </source>
</evidence>
<organism evidence="1 2">
    <name type="scientific">Paractinoplanes durhamensis</name>
    <dbReference type="NCBI Taxonomy" id="113563"/>
    <lineage>
        <taxon>Bacteria</taxon>
        <taxon>Bacillati</taxon>
        <taxon>Actinomycetota</taxon>
        <taxon>Actinomycetes</taxon>
        <taxon>Micromonosporales</taxon>
        <taxon>Micromonosporaceae</taxon>
        <taxon>Paractinoplanes</taxon>
    </lineage>
</organism>
<gene>
    <name evidence="1" type="ORF">Adu01nite_41370</name>
</gene>
<keyword evidence="2" id="KW-1185">Reference proteome</keyword>
<comment type="caution">
    <text evidence="1">The sequence shown here is derived from an EMBL/GenBank/DDBJ whole genome shotgun (WGS) entry which is preliminary data.</text>
</comment>
<name>A0ABQ3YYX6_9ACTN</name>
<protein>
    <submittedName>
        <fullName evidence="1">Uncharacterized protein</fullName>
    </submittedName>
</protein>
<reference evidence="1 2" key="1">
    <citation type="submission" date="2021-01" db="EMBL/GenBank/DDBJ databases">
        <title>Whole genome shotgun sequence of Actinoplanes durhamensis NBRC 14914.</title>
        <authorList>
            <person name="Komaki H."/>
            <person name="Tamura T."/>
        </authorList>
    </citation>
    <scope>NUCLEOTIDE SEQUENCE [LARGE SCALE GENOMIC DNA]</scope>
    <source>
        <strain evidence="1 2">NBRC 14914</strain>
    </source>
</reference>
<proteinExistence type="predicted"/>
<dbReference type="EMBL" id="BOML01000033">
    <property type="protein sequence ID" value="GIE02787.1"/>
    <property type="molecule type" value="Genomic_DNA"/>
</dbReference>
<sequence length="449" mass="48887">MYQYLESMDSVRQPFRDPTADDDIRTIAELQLFSEILVTIILGREIVVPQSYAFDSYGFHRVARTFLNARDVADADADHPFRPHLFGPGVRSFDDAVTNILTRARDARFLSSAFPELGEHPAEAGDRLDAGWLLSRPWLDDDRRAAFNIVRREFAELGPVAARPRPDSPTLPGLLRAFVARPAEGDVHDRLLRSIKALGPELNERSSLRLPGPWRDGKTAAEVAGGDDRLDEVIEFVDTLYNAVVAGSIGIATTTMSTELETDDQRLTARRIAQSLAVTEYQLGEGTAPTAPATTMFEVRAEGPVHAELRRLYESAGQGLPALFAERGADRRKSPFWKGVTAINTATDAKAAQKALEKHLTHVAGLLGKTTKLGLHNRIIEFGLGLSVAGGSAWVGSAFSMPVTAQIAMTIGGETLPAGLGFLATRLTGQKGTRRLAAALMQVVEPDRR</sequence>
<accession>A0ABQ3YYX6</accession>